<accession>A0A4C1ZK30</accession>
<evidence type="ECO:0000313" key="2">
    <source>
        <dbReference type="EMBL" id="GBP88846.1"/>
    </source>
</evidence>
<reference evidence="2 3" key="1">
    <citation type="journal article" date="2019" name="Commun. Biol.">
        <title>The bagworm genome reveals a unique fibroin gene that provides high tensile strength.</title>
        <authorList>
            <person name="Kono N."/>
            <person name="Nakamura H."/>
            <person name="Ohtoshi R."/>
            <person name="Tomita M."/>
            <person name="Numata K."/>
            <person name="Arakawa K."/>
        </authorList>
    </citation>
    <scope>NUCLEOTIDE SEQUENCE [LARGE SCALE GENOMIC DNA]</scope>
</reference>
<evidence type="ECO:0000256" key="1">
    <source>
        <dbReference type="SAM" id="MobiDB-lite"/>
    </source>
</evidence>
<sequence length="194" mass="21583">MEPEGKHWNSVMKQRILVVFGSIQIVLRCTLTVSDFQDLMMLPEGPGSRCDVTNSYQCEFATDTAVRSRSLAGRVRDWPPSLSPSHFGAVFARQLFLRYFTRFSTAPLLSPSLPQYIFPDRGAQTLSPPRWPSAPRGPLTTAVTAVTPSGAGSLTWCTERGVLDRLKFKTHRSIRPWSRSNPLPPGLKGDALDH</sequence>
<dbReference type="OrthoDB" id="7339153at2759"/>
<gene>
    <name evidence="2" type="ORF">EVAR_65839_1</name>
</gene>
<dbReference type="AlphaFoldDB" id="A0A4C1ZK30"/>
<proteinExistence type="predicted"/>
<feature type="region of interest" description="Disordered" evidence="1">
    <location>
        <begin position="175"/>
        <end position="194"/>
    </location>
</feature>
<keyword evidence="3" id="KW-1185">Reference proteome</keyword>
<dbReference type="EMBL" id="BGZK01001961">
    <property type="protein sequence ID" value="GBP88846.1"/>
    <property type="molecule type" value="Genomic_DNA"/>
</dbReference>
<comment type="caution">
    <text evidence="2">The sequence shown here is derived from an EMBL/GenBank/DDBJ whole genome shotgun (WGS) entry which is preliminary data.</text>
</comment>
<organism evidence="2 3">
    <name type="scientific">Eumeta variegata</name>
    <name type="common">Bagworm moth</name>
    <name type="synonym">Eumeta japonica</name>
    <dbReference type="NCBI Taxonomy" id="151549"/>
    <lineage>
        <taxon>Eukaryota</taxon>
        <taxon>Metazoa</taxon>
        <taxon>Ecdysozoa</taxon>
        <taxon>Arthropoda</taxon>
        <taxon>Hexapoda</taxon>
        <taxon>Insecta</taxon>
        <taxon>Pterygota</taxon>
        <taxon>Neoptera</taxon>
        <taxon>Endopterygota</taxon>
        <taxon>Lepidoptera</taxon>
        <taxon>Glossata</taxon>
        <taxon>Ditrysia</taxon>
        <taxon>Tineoidea</taxon>
        <taxon>Psychidae</taxon>
        <taxon>Oiketicinae</taxon>
        <taxon>Eumeta</taxon>
    </lineage>
</organism>
<evidence type="ECO:0000313" key="3">
    <source>
        <dbReference type="Proteomes" id="UP000299102"/>
    </source>
</evidence>
<name>A0A4C1ZK30_EUMVA</name>
<dbReference type="Proteomes" id="UP000299102">
    <property type="component" value="Unassembled WGS sequence"/>
</dbReference>
<protein>
    <submittedName>
        <fullName evidence="2">Uncharacterized protein</fullName>
    </submittedName>
</protein>